<protein>
    <submittedName>
        <fullName evidence="2">Glycosyltransferase</fullName>
    </submittedName>
</protein>
<organism evidence="2 3">
    <name type="scientific">Leuconostoc lactis</name>
    <dbReference type="NCBI Taxonomy" id="1246"/>
    <lineage>
        <taxon>Bacteria</taxon>
        <taxon>Bacillati</taxon>
        <taxon>Bacillota</taxon>
        <taxon>Bacilli</taxon>
        <taxon>Lactobacillales</taxon>
        <taxon>Lactobacillaceae</taxon>
        <taxon>Leuconostoc</taxon>
    </lineage>
</organism>
<dbReference type="Gene3D" id="3.90.550.10">
    <property type="entry name" value="Spore Coat Polysaccharide Biosynthesis Protein SpsA, Chain A"/>
    <property type="match status" value="1"/>
</dbReference>
<dbReference type="InterPro" id="IPR001173">
    <property type="entry name" value="Glyco_trans_2-like"/>
</dbReference>
<reference evidence="2 3" key="1">
    <citation type="submission" date="2019-12" db="EMBL/GenBank/DDBJ databases">
        <title>Complete genome sequence of Leuconostoc lactis strain AVN1 provides insights into metabolic potential.</title>
        <authorList>
            <person name="Besrour N."/>
            <person name="Najjari A."/>
            <person name="Fhoula I."/>
            <person name="Jaballah S."/>
            <person name="Klibi N."/>
            <person name="Ouzari H.I."/>
        </authorList>
    </citation>
    <scope>NUCLEOTIDE SEQUENCE [LARGE SCALE GENOMIC DNA]</scope>
    <source>
        <strain evidence="2 3">AVN1</strain>
    </source>
</reference>
<feature type="domain" description="Glycosyltransferase 2-like" evidence="1">
    <location>
        <begin position="125"/>
        <end position="182"/>
    </location>
</feature>
<accession>A0A6L7AD66</accession>
<dbReference type="InterPro" id="IPR050834">
    <property type="entry name" value="Glycosyltransf_2"/>
</dbReference>
<dbReference type="Proteomes" id="UP000478636">
    <property type="component" value="Unassembled WGS sequence"/>
</dbReference>
<dbReference type="GO" id="GO:0016740">
    <property type="term" value="F:transferase activity"/>
    <property type="evidence" value="ECO:0007669"/>
    <property type="project" value="UniProtKB-KW"/>
</dbReference>
<name>A0A6L7AD66_LEULA</name>
<dbReference type="PANTHER" id="PTHR43685">
    <property type="entry name" value="GLYCOSYLTRANSFERASE"/>
    <property type="match status" value="1"/>
</dbReference>
<dbReference type="EMBL" id="WSZI01000014">
    <property type="protein sequence ID" value="MWN21443.1"/>
    <property type="molecule type" value="Genomic_DNA"/>
</dbReference>
<evidence type="ECO:0000313" key="3">
    <source>
        <dbReference type="Proteomes" id="UP000478636"/>
    </source>
</evidence>
<dbReference type="CDD" id="cd00761">
    <property type="entry name" value="Glyco_tranf_GTA_type"/>
    <property type="match status" value="1"/>
</dbReference>
<sequence>MGSEETLFYRRVRGNSIMTSLDYDKSMESYLKNIEYVITRLSKLTYFEKEFISMRIIQHFKQNYNIVKIPNESLTSKKMFEYLYVSNQLNVSPTMFVIRKKLLKDNNISFLENVLHEDNSFVLELLNQKNSGQGAARNKGIEVSSGEYIYFFDGDDIIENTLFQKAVNAFVDSDVDVFFFSGKSFGNKNIR</sequence>
<evidence type="ECO:0000313" key="2">
    <source>
        <dbReference type="EMBL" id="MWN21443.1"/>
    </source>
</evidence>
<gene>
    <name evidence="2" type="ORF">GQS40_08065</name>
</gene>
<keyword evidence="2" id="KW-0808">Transferase</keyword>
<comment type="caution">
    <text evidence="2">The sequence shown here is derived from an EMBL/GenBank/DDBJ whole genome shotgun (WGS) entry which is preliminary data.</text>
</comment>
<dbReference type="PANTHER" id="PTHR43685:SF2">
    <property type="entry name" value="GLYCOSYLTRANSFERASE 2-LIKE DOMAIN-CONTAINING PROTEIN"/>
    <property type="match status" value="1"/>
</dbReference>
<dbReference type="SUPFAM" id="SSF53448">
    <property type="entry name" value="Nucleotide-diphospho-sugar transferases"/>
    <property type="match status" value="1"/>
</dbReference>
<proteinExistence type="predicted"/>
<evidence type="ECO:0000259" key="1">
    <source>
        <dbReference type="Pfam" id="PF00535"/>
    </source>
</evidence>
<dbReference type="InterPro" id="IPR029044">
    <property type="entry name" value="Nucleotide-diphossugar_trans"/>
</dbReference>
<dbReference type="Pfam" id="PF00535">
    <property type="entry name" value="Glycos_transf_2"/>
    <property type="match status" value="1"/>
</dbReference>
<dbReference type="AlphaFoldDB" id="A0A6L7AD66"/>